<reference evidence="3 4" key="1">
    <citation type="journal article" date="2024" name="Commun. Biol.">
        <title>Comparative genomic analysis of thermophilic fungi reveals convergent evolutionary adaptations and gene losses.</title>
        <authorList>
            <person name="Steindorff A.S."/>
            <person name="Aguilar-Pontes M.V."/>
            <person name="Robinson A.J."/>
            <person name="Andreopoulos B."/>
            <person name="LaButti K."/>
            <person name="Kuo A."/>
            <person name="Mondo S."/>
            <person name="Riley R."/>
            <person name="Otillar R."/>
            <person name="Haridas S."/>
            <person name="Lipzen A."/>
            <person name="Grimwood J."/>
            <person name="Schmutz J."/>
            <person name="Clum A."/>
            <person name="Reid I.D."/>
            <person name="Moisan M.C."/>
            <person name="Butler G."/>
            <person name="Nguyen T.T.M."/>
            <person name="Dewar K."/>
            <person name="Conant G."/>
            <person name="Drula E."/>
            <person name="Henrissat B."/>
            <person name="Hansel C."/>
            <person name="Singer S."/>
            <person name="Hutchinson M.I."/>
            <person name="de Vries R.P."/>
            <person name="Natvig D.O."/>
            <person name="Powell A.J."/>
            <person name="Tsang A."/>
            <person name="Grigoriev I.V."/>
        </authorList>
    </citation>
    <scope>NUCLEOTIDE SEQUENCE [LARGE SCALE GENOMIC DNA]</scope>
    <source>
        <strain evidence="3 4">ATCC 22073</strain>
    </source>
</reference>
<feature type="region of interest" description="Disordered" evidence="1">
    <location>
        <begin position="254"/>
        <end position="301"/>
    </location>
</feature>
<feature type="compositionally biased region" description="Polar residues" evidence="1">
    <location>
        <begin position="287"/>
        <end position="298"/>
    </location>
</feature>
<keyword evidence="4" id="KW-1185">Reference proteome</keyword>
<dbReference type="Proteomes" id="UP001600064">
    <property type="component" value="Unassembled WGS sequence"/>
</dbReference>
<proteinExistence type="predicted"/>
<dbReference type="Gene3D" id="2.60.40.420">
    <property type="entry name" value="Cupredoxins - blue copper proteins"/>
    <property type="match status" value="1"/>
</dbReference>
<protein>
    <recommendedName>
        <fullName evidence="5">Serine-threonine rich protein</fullName>
    </recommendedName>
</protein>
<dbReference type="GeneID" id="98128144"/>
<dbReference type="InterPro" id="IPR008972">
    <property type="entry name" value="Cupredoxin"/>
</dbReference>
<keyword evidence="2" id="KW-0732">Signal</keyword>
<dbReference type="RefSeq" id="XP_070864381.1">
    <property type="nucleotide sequence ID" value="XM_071013500.1"/>
</dbReference>
<dbReference type="CDD" id="cd00920">
    <property type="entry name" value="Cupredoxin"/>
    <property type="match status" value="1"/>
</dbReference>
<evidence type="ECO:0000313" key="4">
    <source>
        <dbReference type="Proteomes" id="UP001600064"/>
    </source>
</evidence>
<feature type="compositionally biased region" description="Low complexity" evidence="1">
    <location>
        <begin position="265"/>
        <end position="286"/>
    </location>
</feature>
<evidence type="ECO:0008006" key="5">
    <source>
        <dbReference type="Google" id="ProtNLM"/>
    </source>
</evidence>
<organism evidence="3 4">
    <name type="scientific">Remersonia thermophila</name>
    <dbReference type="NCBI Taxonomy" id="72144"/>
    <lineage>
        <taxon>Eukaryota</taxon>
        <taxon>Fungi</taxon>
        <taxon>Dikarya</taxon>
        <taxon>Ascomycota</taxon>
        <taxon>Pezizomycotina</taxon>
        <taxon>Sordariomycetes</taxon>
        <taxon>Sordariomycetidae</taxon>
        <taxon>Sordariales</taxon>
        <taxon>Sordariales incertae sedis</taxon>
        <taxon>Remersonia</taxon>
    </lineage>
</organism>
<evidence type="ECO:0000313" key="3">
    <source>
        <dbReference type="EMBL" id="KAL2265654.1"/>
    </source>
</evidence>
<name>A0ABR4D6I7_9PEZI</name>
<dbReference type="PANTHER" id="PTHR34883">
    <property type="entry name" value="SERINE-RICH PROTEIN, PUTATIVE-RELATED-RELATED"/>
    <property type="match status" value="1"/>
</dbReference>
<comment type="caution">
    <text evidence="3">The sequence shown here is derived from an EMBL/GenBank/DDBJ whole genome shotgun (WGS) entry which is preliminary data.</text>
</comment>
<sequence>MKFSTATAMVMGMAPLALGKSINNVYGDKEQRDGHLKQLPGANSVHISPAQLADLSRLIGLNPGSGKSINFLWVNLGGGAATTVIGTASTVTVTQTVAVGAGATPPPAVVTGTPTEVAPPAGTVVAGGATHSVTVGGPQGLSFSPQEVRAAIGDTVIFTFLSQNHTATQSTFDQPCVPLDGGMDSGYQANPNNTVNPPPQVAMQVMVDTPLWFFCRQGPHCGRGMVFSINPTAEKTHAKFQELAIAQAGNGAGSAITGNAPPPAQDNNAADPGASASSSLEPLPSATDSASAPSQTGIATGVGEIGPDGACRCAVQCTFNGFPAAQVQGRGEFGGFAGAVPMAMVV</sequence>
<evidence type="ECO:0000256" key="1">
    <source>
        <dbReference type="SAM" id="MobiDB-lite"/>
    </source>
</evidence>
<feature type="signal peptide" evidence="2">
    <location>
        <begin position="1"/>
        <end position="19"/>
    </location>
</feature>
<dbReference type="SUPFAM" id="SSF49503">
    <property type="entry name" value="Cupredoxins"/>
    <property type="match status" value="1"/>
</dbReference>
<gene>
    <name evidence="3" type="ORF">VTJ83DRAFT_6754</name>
</gene>
<dbReference type="InterPro" id="IPR052953">
    <property type="entry name" value="Ser-rich/MCO-related"/>
</dbReference>
<dbReference type="EMBL" id="JAZGUE010000006">
    <property type="protein sequence ID" value="KAL2265654.1"/>
    <property type="molecule type" value="Genomic_DNA"/>
</dbReference>
<accession>A0ABR4D6I7</accession>
<dbReference type="PANTHER" id="PTHR34883:SF4">
    <property type="entry name" value="CUPREDOXIN"/>
    <property type="match status" value="1"/>
</dbReference>
<evidence type="ECO:0000256" key="2">
    <source>
        <dbReference type="SAM" id="SignalP"/>
    </source>
</evidence>
<feature type="chain" id="PRO_5047168886" description="Serine-threonine rich protein" evidence="2">
    <location>
        <begin position="20"/>
        <end position="346"/>
    </location>
</feature>